<dbReference type="InterPro" id="IPR009097">
    <property type="entry name" value="Cyclic_Pdiesterase"/>
</dbReference>
<proteinExistence type="inferred from homology"/>
<dbReference type="Pfam" id="PF13563">
    <property type="entry name" value="2_5_RNA_ligase2"/>
    <property type="match status" value="1"/>
</dbReference>
<dbReference type="GO" id="GO:0004113">
    <property type="term" value="F:2',3'-cyclic-nucleotide 3'-phosphodiesterase activity"/>
    <property type="evidence" value="ECO:0007669"/>
    <property type="project" value="InterPro"/>
</dbReference>
<evidence type="ECO:0000313" key="4">
    <source>
        <dbReference type="EMBL" id="MBS7455623.1"/>
    </source>
</evidence>
<dbReference type="EC" id="3.1.4.58" evidence="2"/>
<gene>
    <name evidence="3" type="primary">thpR</name>
    <name evidence="4" type="ORF">KB893_000535</name>
    <name evidence="3" type="ORF">KB893_07885</name>
</gene>
<organism evidence="3">
    <name type="scientific">Coralloluteibacterium stylophorae</name>
    <dbReference type="NCBI Taxonomy" id="1776034"/>
    <lineage>
        <taxon>Bacteria</taxon>
        <taxon>Pseudomonadati</taxon>
        <taxon>Pseudomonadota</taxon>
        <taxon>Gammaproteobacteria</taxon>
        <taxon>Lysobacterales</taxon>
        <taxon>Lysobacteraceae</taxon>
        <taxon>Coralloluteibacterium</taxon>
    </lineage>
</organism>
<feature type="short sequence motif" description="HXTX 1" evidence="2">
    <location>
        <begin position="62"/>
        <end position="65"/>
    </location>
</feature>
<dbReference type="AlphaFoldDB" id="A0A8J8AXI7"/>
<comment type="similarity">
    <text evidence="2">Belongs to the 2H phosphoesterase superfamily. ThpR family.</text>
</comment>
<evidence type="ECO:0000313" key="3">
    <source>
        <dbReference type="EMBL" id="MBR0562432.1"/>
    </source>
</evidence>
<dbReference type="NCBIfam" id="TIGR02258">
    <property type="entry name" value="2_5_ligase"/>
    <property type="match status" value="1"/>
</dbReference>
<feature type="short sequence motif" description="HXTX 2" evidence="2">
    <location>
        <begin position="149"/>
        <end position="152"/>
    </location>
</feature>
<name>A0A8J8AXI7_9GAMM</name>
<accession>A0A8J8AXI7</accession>
<feature type="active site" description="Proton acceptor" evidence="2">
    <location>
        <position position="149"/>
    </location>
</feature>
<dbReference type="EMBL" id="JAGQFT020000001">
    <property type="protein sequence ID" value="MBS7455623.1"/>
    <property type="molecule type" value="Genomic_DNA"/>
</dbReference>
<sequence length="199" mass="21755">MSAPAQGSLAGFEPPAATGDTHRLFFALWPDEAVRAALAERAAALRAQNRDRARWVGAHRYHMTLHFLGDRPALDEPVLARASEAVAALDIGAFDLAIDRAGSFGNRSVPWWLGCARTPPALGALHGALGEALLRAGVRLYEPRRLVPHITIARDAQRRLEDLPIPPLVWRVDRFVLIHSVLGAASEYRVVGDWPLRTG</sequence>
<feature type="active site" description="Proton donor" evidence="2">
    <location>
        <position position="62"/>
    </location>
</feature>
<reference evidence="3" key="2">
    <citation type="submission" date="2021-04" db="EMBL/GenBank/DDBJ databases">
        <authorList>
            <person name="Karlyshev A.V."/>
        </authorList>
    </citation>
    <scope>NUCLEOTIDE SEQUENCE</scope>
    <source>
        <strain evidence="3">LMG 29479</strain>
    </source>
</reference>
<reference evidence="4 5" key="1">
    <citation type="journal article" date="2021" name="Microbiol. Resour. Announc.">
        <title>Draft Genome Sequence of Coralloluteibacterium stylophorae LMG 29479T.</title>
        <authorList>
            <person name="Karlyshev A.V."/>
            <person name="Kudryashova E.B."/>
            <person name="Ariskina E.V."/>
            <person name="Conroy A.P."/>
            <person name="Abidueva E.Y."/>
        </authorList>
    </citation>
    <scope>NUCLEOTIDE SEQUENCE [LARGE SCALE GENOMIC DNA]</scope>
    <source>
        <strain evidence="4 5">LMG 29479</strain>
    </source>
</reference>
<dbReference type="InterPro" id="IPR004175">
    <property type="entry name" value="RNA_CPDase"/>
</dbReference>
<dbReference type="GO" id="GO:0008664">
    <property type="term" value="F:RNA 2',3'-cyclic 3'-phosphodiesterase activity"/>
    <property type="evidence" value="ECO:0007669"/>
    <property type="project" value="UniProtKB-EC"/>
</dbReference>
<dbReference type="EMBL" id="JAGQFT010000051">
    <property type="protein sequence ID" value="MBR0562432.1"/>
    <property type="molecule type" value="Genomic_DNA"/>
</dbReference>
<comment type="caution">
    <text evidence="3">The sequence shown here is derived from an EMBL/GenBank/DDBJ whole genome shotgun (WGS) entry which is preliminary data.</text>
</comment>
<dbReference type="PANTHER" id="PTHR35561">
    <property type="entry name" value="RNA 2',3'-CYCLIC PHOSPHODIESTERASE"/>
    <property type="match status" value="1"/>
</dbReference>
<dbReference type="RefSeq" id="WP_211926375.1">
    <property type="nucleotide sequence ID" value="NZ_JAGQFT020000001.1"/>
</dbReference>
<comment type="catalytic activity">
    <reaction evidence="2">
        <text>a 3'-end 2',3'-cyclophospho-ribonucleotide-RNA + H2O = a 3'-end 2'-phospho-ribonucleotide-RNA + H(+)</text>
        <dbReference type="Rhea" id="RHEA:11828"/>
        <dbReference type="Rhea" id="RHEA-COMP:10464"/>
        <dbReference type="Rhea" id="RHEA-COMP:17353"/>
        <dbReference type="ChEBI" id="CHEBI:15377"/>
        <dbReference type="ChEBI" id="CHEBI:15378"/>
        <dbReference type="ChEBI" id="CHEBI:83064"/>
        <dbReference type="ChEBI" id="CHEBI:173113"/>
        <dbReference type="EC" id="3.1.4.58"/>
    </reaction>
</comment>
<evidence type="ECO:0000256" key="2">
    <source>
        <dbReference type="HAMAP-Rule" id="MF_01940"/>
    </source>
</evidence>
<dbReference type="Proteomes" id="UP000675747">
    <property type="component" value="Unassembled WGS sequence"/>
</dbReference>
<comment type="function">
    <text evidence="2">Hydrolyzes RNA 2',3'-cyclic phosphodiester to an RNA 2'-phosphomonoester.</text>
</comment>
<dbReference type="Gene3D" id="3.90.1140.10">
    <property type="entry name" value="Cyclic phosphodiesterase"/>
    <property type="match status" value="1"/>
</dbReference>
<protein>
    <recommendedName>
        <fullName evidence="2">RNA 2',3'-cyclic phosphodiesterase</fullName>
        <shortName evidence="2">RNA 2',3'-CPDase</shortName>
        <ecNumber evidence="2">3.1.4.58</ecNumber>
    </recommendedName>
</protein>
<dbReference type="SUPFAM" id="SSF55144">
    <property type="entry name" value="LigT-like"/>
    <property type="match status" value="1"/>
</dbReference>
<evidence type="ECO:0000313" key="5">
    <source>
        <dbReference type="Proteomes" id="UP000675747"/>
    </source>
</evidence>
<dbReference type="HAMAP" id="MF_01940">
    <property type="entry name" value="RNA_CPDase"/>
    <property type="match status" value="1"/>
</dbReference>
<keyword evidence="5" id="KW-1185">Reference proteome</keyword>
<keyword evidence="1 2" id="KW-0378">Hydrolase</keyword>
<evidence type="ECO:0000256" key="1">
    <source>
        <dbReference type="ARBA" id="ARBA00022801"/>
    </source>
</evidence>
<dbReference type="PANTHER" id="PTHR35561:SF1">
    <property type="entry name" value="RNA 2',3'-CYCLIC PHOSPHODIESTERASE"/>
    <property type="match status" value="1"/>
</dbReference>